<feature type="chain" id="PRO_5043272708" evidence="1">
    <location>
        <begin position="34"/>
        <end position="551"/>
    </location>
</feature>
<keyword evidence="4" id="KW-0808">Transferase</keyword>
<gene>
    <name evidence="2" type="ORF">C1SCF055_LOCUS36455</name>
</gene>
<sequence>MARKQKTGCRWKRWCWSLVAAVLVLLVVRGTLSGEVFAAEVASGASGETVLLQAAQPQTQTNEGLQPLRPKAQPTWQLHELPIVPGCEGCCSQDVHNVPCLDVEKCAEEGPVKGKYALVLSHWGRPSEGMLGSIKSMRAAADKLGQTDLLMVMLKSDANQTTPKIAKLFQKWGIKLYTVDWDVPPNAKHYPKKDWCGHQDLIRLNVLGIEGYDAVAYFDGDCEFQGDITPMMRCAASGKFLSTSGGMGEALNVGFFTVKPDKRLVDAAVLFAQQNAFDHNTGWGGAGWAPNGGYYVGGECGQGFFYTLFYRKSEGSKRALESVGLWDTFQAAQLDRCIWNYQTDSSCRADLDCRHVRVHHKPTRERGSEKECDKLQFRHRRESLLHRQTVSRPPPTEEELRWAREGRLLKHSAGLCLRSSEEDGDGTLMLLSCSFPPVEKNIRVVEAEDQVLLKQGGRCTHVEGDDDPEMTPKEPRLAFPVDCASKTYQPHFKKIPSTAKGPKGGFLLRHESGRCIHPYEGAVDPRPITDVILHSDCNQDRMALTWIEDDS</sequence>
<keyword evidence="5" id="KW-1185">Reference proteome</keyword>
<dbReference type="Proteomes" id="UP001152797">
    <property type="component" value="Unassembled WGS sequence"/>
</dbReference>
<comment type="caution">
    <text evidence="2">The sequence shown here is derived from an EMBL/GenBank/DDBJ whole genome shotgun (WGS) entry which is preliminary data.</text>
</comment>
<reference evidence="3" key="2">
    <citation type="submission" date="2024-04" db="EMBL/GenBank/DDBJ databases">
        <authorList>
            <person name="Chen Y."/>
            <person name="Shah S."/>
            <person name="Dougan E. K."/>
            <person name="Thang M."/>
            <person name="Chan C."/>
        </authorList>
    </citation>
    <scope>NUCLEOTIDE SEQUENCE [LARGE SCALE GENOMIC DNA]</scope>
</reference>
<evidence type="ECO:0000256" key="1">
    <source>
        <dbReference type="SAM" id="SignalP"/>
    </source>
</evidence>
<accession>A0A9P1GER6</accession>
<dbReference type="OrthoDB" id="423612at2759"/>
<protein>
    <submittedName>
        <fullName evidence="4">Nucleotide-diphospho-sugar transferase domain-containing protein</fullName>
    </submittedName>
</protein>
<evidence type="ECO:0000313" key="4">
    <source>
        <dbReference type="EMBL" id="CAL4798588.1"/>
    </source>
</evidence>
<dbReference type="EMBL" id="CAMXCT030005068">
    <property type="protein sequence ID" value="CAL4798588.1"/>
    <property type="molecule type" value="Genomic_DNA"/>
</dbReference>
<dbReference type="EMBL" id="CAMXCT020005068">
    <property type="protein sequence ID" value="CAL1164651.1"/>
    <property type="molecule type" value="Genomic_DNA"/>
</dbReference>
<dbReference type="AlphaFoldDB" id="A0A9P1GER6"/>
<feature type="signal peptide" evidence="1">
    <location>
        <begin position="1"/>
        <end position="33"/>
    </location>
</feature>
<name>A0A9P1GER6_9DINO</name>
<proteinExistence type="predicted"/>
<organism evidence="2">
    <name type="scientific">Cladocopium goreaui</name>
    <dbReference type="NCBI Taxonomy" id="2562237"/>
    <lineage>
        <taxon>Eukaryota</taxon>
        <taxon>Sar</taxon>
        <taxon>Alveolata</taxon>
        <taxon>Dinophyceae</taxon>
        <taxon>Suessiales</taxon>
        <taxon>Symbiodiniaceae</taxon>
        <taxon>Cladocopium</taxon>
    </lineage>
</organism>
<dbReference type="InterPro" id="IPR029044">
    <property type="entry name" value="Nucleotide-diphossugar_trans"/>
</dbReference>
<dbReference type="EMBL" id="CAMXCT010005068">
    <property type="protein sequence ID" value="CAI4011276.1"/>
    <property type="molecule type" value="Genomic_DNA"/>
</dbReference>
<dbReference type="Gene3D" id="3.90.550.10">
    <property type="entry name" value="Spore Coat Polysaccharide Biosynthesis Protein SpsA, Chain A"/>
    <property type="match status" value="1"/>
</dbReference>
<dbReference type="GO" id="GO:0016740">
    <property type="term" value="F:transferase activity"/>
    <property type="evidence" value="ECO:0007669"/>
    <property type="project" value="UniProtKB-KW"/>
</dbReference>
<evidence type="ECO:0000313" key="3">
    <source>
        <dbReference type="EMBL" id="CAL1164651.1"/>
    </source>
</evidence>
<reference evidence="2" key="1">
    <citation type="submission" date="2022-10" db="EMBL/GenBank/DDBJ databases">
        <authorList>
            <person name="Chen Y."/>
            <person name="Dougan E. K."/>
            <person name="Chan C."/>
            <person name="Rhodes N."/>
            <person name="Thang M."/>
        </authorList>
    </citation>
    <scope>NUCLEOTIDE SEQUENCE</scope>
</reference>
<evidence type="ECO:0000313" key="5">
    <source>
        <dbReference type="Proteomes" id="UP001152797"/>
    </source>
</evidence>
<evidence type="ECO:0000313" key="2">
    <source>
        <dbReference type="EMBL" id="CAI4011276.1"/>
    </source>
</evidence>
<keyword evidence="1" id="KW-0732">Signal</keyword>